<evidence type="ECO:0000259" key="1">
    <source>
        <dbReference type="Pfam" id="PF01656"/>
    </source>
</evidence>
<dbReference type="RefSeq" id="WP_154554057.1">
    <property type="nucleotide sequence ID" value="NZ_JAQXUZ010000011.1"/>
</dbReference>
<dbReference type="Proteomes" id="UP000469424">
    <property type="component" value="Unassembled WGS sequence"/>
</dbReference>
<comment type="caution">
    <text evidence="2">The sequence shown here is derived from an EMBL/GenBank/DDBJ whole genome shotgun (WGS) entry which is preliminary data.</text>
</comment>
<dbReference type="Gene3D" id="3.40.50.300">
    <property type="entry name" value="P-loop containing nucleotide triphosphate hydrolases"/>
    <property type="match status" value="1"/>
</dbReference>
<evidence type="ECO:0000313" key="2">
    <source>
        <dbReference type="EMBL" id="MST70493.1"/>
    </source>
</evidence>
<gene>
    <name evidence="2" type="ORF">FYJ65_03920</name>
</gene>
<name>A0A6N7X7C3_9FIRM</name>
<feature type="domain" description="CobQ/CobB/MinD/ParA nucleotide binding" evidence="1">
    <location>
        <begin position="26"/>
        <end position="146"/>
    </location>
</feature>
<reference evidence="2 3" key="1">
    <citation type="submission" date="2019-08" db="EMBL/GenBank/DDBJ databases">
        <title>In-depth cultivation of the pig gut microbiome towards novel bacterial diversity and tailored functional studies.</title>
        <authorList>
            <person name="Wylensek D."/>
            <person name="Hitch T.C.A."/>
            <person name="Clavel T."/>
        </authorList>
    </citation>
    <scope>NUCLEOTIDE SEQUENCE [LARGE SCALE GENOMIC DNA]</scope>
    <source>
        <strain evidence="2 3">WCA-MUC-591-APC-4B</strain>
    </source>
</reference>
<dbReference type="SUPFAM" id="SSF52540">
    <property type="entry name" value="P-loop containing nucleoside triphosphate hydrolases"/>
    <property type="match status" value="2"/>
</dbReference>
<dbReference type="InterPro" id="IPR002586">
    <property type="entry name" value="CobQ/CobB/MinD/ParA_Nub-bd_dom"/>
</dbReference>
<dbReference type="AlphaFoldDB" id="A0A6N7X7C3"/>
<proteinExistence type="predicted"/>
<accession>A0A6N7X7C3</accession>
<sequence length="234" mass="26231">MGLFYEMDKNFGDVLKEKKNFLFIGEAGSGKSEIVLNVAAKLARETGKKVDLFDMDQTKPLYRSRDMAEDFKELGVDIHYQDQFLDAPTAVSGVATSLMADHYTLMDIGGGSPAARMAGAYAHILKNEDSVPVYIINPYRPWTKSLESIDGTMSSILKAVNLDHIYMLGNPNLGYHTSAQDFLEGLEKMDSLLEGITTINSACVKKDVYEEVKGETDRYLLPIELYLTYEWVDR</sequence>
<keyword evidence="3" id="KW-1185">Reference proteome</keyword>
<dbReference type="Pfam" id="PF01656">
    <property type="entry name" value="CbiA"/>
    <property type="match status" value="1"/>
</dbReference>
<dbReference type="EMBL" id="VUNA01000005">
    <property type="protein sequence ID" value="MST70493.1"/>
    <property type="molecule type" value="Genomic_DNA"/>
</dbReference>
<evidence type="ECO:0000313" key="3">
    <source>
        <dbReference type="Proteomes" id="UP000469424"/>
    </source>
</evidence>
<protein>
    <submittedName>
        <fullName evidence="2">MinD/ParA family protein</fullName>
    </submittedName>
</protein>
<organism evidence="2 3">
    <name type="scientific">Mogibacterium kristiansenii</name>
    <dbReference type="NCBI Taxonomy" id="2606708"/>
    <lineage>
        <taxon>Bacteria</taxon>
        <taxon>Bacillati</taxon>
        <taxon>Bacillota</taxon>
        <taxon>Clostridia</taxon>
        <taxon>Peptostreptococcales</taxon>
        <taxon>Anaerovoracaceae</taxon>
        <taxon>Mogibacterium</taxon>
    </lineage>
</organism>
<dbReference type="InterPro" id="IPR027417">
    <property type="entry name" value="P-loop_NTPase"/>
</dbReference>